<comment type="caution">
    <text evidence="7">The sequence shown here is derived from an EMBL/GenBank/DDBJ whole genome shotgun (WGS) entry which is preliminary data.</text>
</comment>
<accession>A0A7J0BG72</accession>
<keyword evidence="2 6" id="KW-0732">Signal</keyword>
<name>A0A7J0BG72_9BACT</name>
<evidence type="ECO:0000256" key="5">
    <source>
        <dbReference type="ARBA" id="ARBA00023288"/>
    </source>
</evidence>
<organism evidence="7 8">
    <name type="scientific">Desulfovibrio subterraneus</name>
    <dbReference type="NCBI Taxonomy" id="2718620"/>
    <lineage>
        <taxon>Bacteria</taxon>
        <taxon>Pseudomonadati</taxon>
        <taxon>Thermodesulfobacteriota</taxon>
        <taxon>Desulfovibrionia</taxon>
        <taxon>Desulfovibrionales</taxon>
        <taxon>Desulfovibrionaceae</taxon>
        <taxon>Desulfovibrio</taxon>
    </lineage>
</organism>
<evidence type="ECO:0000256" key="4">
    <source>
        <dbReference type="ARBA" id="ARBA00023139"/>
    </source>
</evidence>
<dbReference type="RefSeq" id="WP_243452042.1">
    <property type="nucleotide sequence ID" value="NZ_BLVO01000004.1"/>
</dbReference>
<evidence type="ECO:0000256" key="2">
    <source>
        <dbReference type="ARBA" id="ARBA00022729"/>
    </source>
</evidence>
<gene>
    <name evidence="7" type="ORF">DSM101010T_05670</name>
</gene>
<dbReference type="EMBL" id="BLVO01000004">
    <property type="protein sequence ID" value="GFM32202.1"/>
    <property type="molecule type" value="Genomic_DNA"/>
</dbReference>
<feature type="chain" id="PRO_5029687305" description="Curli production assembly/transport component CsgG" evidence="6">
    <location>
        <begin position="22"/>
        <end position="326"/>
    </location>
</feature>
<dbReference type="PANTHER" id="PTHR41164">
    <property type="entry name" value="CURLI PRODUCTION ASSEMBLY/TRANSPORT COMPONENT CSGG"/>
    <property type="match status" value="1"/>
</dbReference>
<dbReference type="GO" id="GO:0030288">
    <property type="term" value="C:outer membrane-bounded periplasmic space"/>
    <property type="evidence" value="ECO:0007669"/>
    <property type="project" value="InterPro"/>
</dbReference>
<dbReference type="Proteomes" id="UP000503840">
    <property type="component" value="Unassembled WGS sequence"/>
</dbReference>
<dbReference type="PROSITE" id="PS51257">
    <property type="entry name" value="PROKAR_LIPOPROTEIN"/>
    <property type="match status" value="1"/>
</dbReference>
<dbReference type="InterPro" id="IPR005534">
    <property type="entry name" value="Curli_assmbl/transp-comp_CsgG"/>
</dbReference>
<proteinExistence type="predicted"/>
<dbReference type="AlphaFoldDB" id="A0A7J0BG72"/>
<evidence type="ECO:0008006" key="9">
    <source>
        <dbReference type="Google" id="ProtNLM"/>
    </source>
</evidence>
<reference evidence="7 8" key="1">
    <citation type="submission" date="2020-05" db="EMBL/GenBank/DDBJ databases">
        <title>Draft genome sequence of Desulfovibrio sp. strain HN2T.</title>
        <authorList>
            <person name="Ueno A."/>
            <person name="Tamazawa S."/>
            <person name="Tamamura S."/>
            <person name="Murakami T."/>
            <person name="Kiyama T."/>
            <person name="Inomata H."/>
            <person name="Amano Y."/>
            <person name="Miyakawa K."/>
            <person name="Tamaki H."/>
            <person name="Naganuma T."/>
            <person name="Kaneko K."/>
        </authorList>
    </citation>
    <scope>NUCLEOTIDE SEQUENCE [LARGE SCALE GENOMIC DNA]</scope>
    <source>
        <strain evidence="7 8">HN2</strain>
    </source>
</reference>
<dbReference type="PANTHER" id="PTHR41164:SF1">
    <property type="entry name" value="CURLI PRODUCTION ASSEMBLY_TRANSPORT COMPONENT CSGG"/>
    <property type="match status" value="1"/>
</dbReference>
<evidence type="ECO:0000313" key="7">
    <source>
        <dbReference type="EMBL" id="GFM32202.1"/>
    </source>
</evidence>
<evidence type="ECO:0000256" key="1">
    <source>
        <dbReference type="ARBA" id="ARBA00022475"/>
    </source>
</evidence>
<evidence type="ECO:0000256" key="3">
    <source>
        <dbReference type="ARBA" id="ARBA00023136"/>
    </source>
</evidence>
<evidence type="ECO:0000256" key="6">
    <source>
        <dbReference type="SAM" id="SignalP"/>
    </source>
</evidence>
<keyword evidence="4" id="KW-0564">Palmitate</keyword>
<dbReference type="Gene3D" id="3.40.50.10610">
    <property type="entry name" value="ABC-type transport auxiliary lipoprotein component"/>
    <property type="match status" value="1"/>
</dbReference>
<protein>
    <recommendedName>
        <fullName evidence="9">Curli production assembly/transport component CsgG</fullName>
    </recommendedName>
</protein>
<evidence type="ECO:0000313" key="8">
    <source>
        <dbReference type="Proteomes" id="UP000503840"/>
    </source>
</evidence>
<dbReference type="Pfam" id="PF03783">
    <property type="entry name" value="CsgG"/>
    <property type="match status" value="1"/>
</dbReference>
<keyword evidence="1" id="KW-1003">Cell membrane</keyword>
<keyword evidence="5" id="KW-0449">Lipoprotein</keyword>
<sequence>MHTLIKLTVTIMALCSLCACATVKKPEKIESTAPKQVVSPAVEAEKKQQYKGLKRKVAIARFSNETKYGQSFFIDENNDRIGKQAVDILSNKLMDTEKFILLERADLDKIQKELGIGDSAPLKNMADYLIIGSITEFGRKETGDVGLFSRTKKQVAYAKVHIRLIDVYTGEVIYSEAGEGEAFSEAGSIMGFGARNGYDSAINDKAIDAAITNLASNLIENLMNKPWRGYILGYEDGMYIMGGGVSQGIKTGDEFEVIAEGKKVKNPQTNTMITLPGKKVATLRVMQTSGSTPADEISFCQLSSGDLSQWNASKDYSPLFIQAPAR</sequence>
<keyword evidence="8" id="KW-1185">Reference proteome</keyword>
<keyword evidence="3" id="KW-0472">Membrane</keyword>
<feature type="signal peptide" evidence="6">
    <location>
        <begin position="1"/>
        <end position="21"/>
    </location>
</feature>